<gene>
    <name evidence="3" type="ORF">HK097_008385</name>
</gene>
<name>A0AAD5SAC4_9FUNG</name>
<dbReference type="EMBL" id="JADGJD010000491">
    <property type="protein sequence ID" value="KAJ3050632.1"/>
    <property type="molecule type" value="Genomic_DNA"/>
</dbReference>
<evidence type="ECO:0000313" key="4">
    <source>
        <dbReference type="Proteomes" id="UP001212841"/>
    </source>
</evidence>
<feature type="region of interest" description="Disordered" evidence="1">
    <location>
        <begin position="963"/>
        <end position="1045"/>
    </location>
</feature>
<feature type="compositionally biased region" description="Pro residues" evidence="1">
    <location>
        <begin position="818"/>
        <end position="827"/>
    </location>
</feature>
<dbReference type="Proteomes" id="UP001212841">
    <property type="component" value="Unassembled WGS sequence"/>
</dbReference>
<evidence type="ECO:0000256" key="1">
    <source>
        <dbReference type="SAM" id="MobiDB-lite"/>
    </source>
</evidence>
<sequence length="1060" mass="116839">MAYLSSPHVYSPTHLHPHRPDSSSYYQNSSDEYLCSPPRSPPSNFDRFPPSAMPNAVSALQPKPNMQFNPAPTAPGKCSKLKVSILLDSTTYVAGGNLNGRLELHCSSNKSVRLGEIAVELTGLEEVTARDHAASQSFLSARIVFQGDKKPPTNAVRGQAEGGYWQANKGKTTFPFSFQVPVDAPSWYQFQNVASLRYVVTGIVQFHYNGKNDTLIRSKDACVYENWRANHPDIRNEPIRVRNNRPVWFGGPGQVHLEGAIKTSFFCSGNDVYVEVRVRNESKRRVSGVRLSIVRRLLMGREGTAIVDFADGVKVLSETVNEWSFREKDYNFDPGENRSVILHVTIPPTVRTVRNTALAALACRLIVSLNMGTFAKDLTIDLPIDVCHSASILPPPEANHFENSHPQQYNLMSEDEEVYSPARCRSPSPARRIGQTMRTKGTVNMHESGVGSPPKGVRALPWSDDEGDAEEFDRNRREQKARGRIHEERDDGLQGEAGPASPIRPPGGLLREVSPGSPPTLARTGVRAKGVYAKSPLAGPTSPTAYVPATVRSRYIEKQSIHLDAPGSPSQIVDGLGSPAMGFHTAVNRFSPKAMDPIALPSPVMAAATSPGRRPPPIPVYEMQNNGFFDPPSVMAHQYGNTLGRQPINASEYQQEQYHQHQQSQIHPTQHGVPPAEHHHHRQSRPLPPIPEPEPQMSPVPTYGYAQYFFDKARQAVSYAAGPIWAAPAAEFELPPGPQHNAPSPQPHPAYPYEEHYNNAQYMSPSAPIPAATSPYHSPQFDGADQYGDVPAQYKGMSPPLSPRPEGYVSKYRRRPKPLPSHPPVSPHTPYEVHHQQYEEPHRVITFADERVEEPEMRVEVVHVPTHGVERFEEEDERVDDRRRMKRYSQESRISRVSGIEGDEDETKYLDIDFDFEEPVFDFSDNENFTVSTMKTRNRKKRPTLDAIAGQESVRKVGEVTVEPPKLGTKGRSTAAKKATPAPATTSAANKPIPNYAKPTTASAAAAVRPPLPRAGPSAPAAAKPIGIKGKGEAEKRKSKALSPKIASTLAKYARAAGGI</sequence>
<feature type="domain" description="Arrestin C-terminal-like" evidence="2">
    <location>
        <begin position="251"/>
        <end position="391"/>
    </location>
</feature>
<dbReference type="SMART" id="SM01017">
    <property type="entry name" value="Arrestin_C"/>
    <property type="match status" value="1"/>
</dbReference>
<comment type="caution">
    <text evidence="3">The sequence shown here is derived from an EMBL/GenBank/DDBJ whole genome shotgun (WGS) entry which is preliminary data.</text>
</comment>
<feature type="compositionally biased region" description="Low complexity" evidence="1">
    <location>
        <begin position="973"/>
        <end position="989"/>
    </location>
</feature>
<keyword evidence="4" id="KW-1185">Reference proteome</keyword>
<feature type="region of interest" description="Disordered" evidence="1">
    <location>
        <begin position="1"/>
        <end position="53"/>
    </location>
</feature>
<feature type="region of interest" description="Disordered" evidence="1">
    <location>
        <begin position="788"/>
        <end position="831"/>
    </location>
</feature>
<feature type="region of interest" description="Disordered" evidence="1">
    <location>
        <begin position="421"/>
        <end position="523"/>
    </location>
</feature>
<feature type="compositionally biased region" description="Low complexity" evidence="1">
    <location>
        <begin position="997"/>
        <end position="1009"/>
    </location>
</feature>
<feature type="compositionally biased region" description="Basic and acidic residues" evidence="1">
    <location>
        <begin position="472"/>
        <end position="492"/>
    </location>
</feature>
<feature type="compositionally biased region" description="Low complexity" evidence="1">
    <location>
        <begin position="653"/>
        <end position="665"/>
    </location>
</feature>
<dbReference type="SUPFAM" id="SSF81296">
    <property type="entry name" value="E set domains"/>
    <property type="match status" value="2"/>
</dbReference>
<protein>
    <recommendedName>
        <fullName evidence="2">Arrestin C-terminal-like domain-containing protein</fullName>
    </recommendedName>
</protein>
<evidence type="ECO:0000259" key="2">
    <source>
        <dbReference type="SMART" id="SM01017"/>
    </source>
</evidence>
<dbReference type="InterPro" id="IPR011022">
    <property type="entry name" value="Arrestin_C-like"/>
</dbReference>
<dbReference type="InterPro" id="IPR014752">
    <property type="entry name" value="Arrestin-like_C"/>
</dbReference>
<feature type="compositionally biased region" description="Polar residues" evidence="1">
    <location>
        <begin position="22"/>
        <end position="31"/>
    </location>
</feature>
<dbReference type="Pfam" id="PF02752">
    <property type="entry name" value="Arrestin_C"/>
    <property type="match status" value="1"/>
</dbReference>
<accession>A0AAD5SAC4</accession>
<feature type="region of interest" description="Disordered" evidence="1">
    <location>
        <begin position="653"/>
        <end position="698"/>
    </location>
</feature>
<dbReference type="Gene3D" id="2.60.40.640">
    <property type="match status" value="2"/>
</dbReference>
<reference evidence="3" key="1">
    <citation type="submission" date="2020-05" db="EMBL/GenBank/DDBJ databases">
        <title>Phylogenomic resolution of chytrid fungi.</title>
        <authorList>
            <person name="Stajich J.E."/>
            <person name="Amses K."/>
            <person name="Simmons R."/>
            <person name="Seto K."/>
            <person name="Myers J."/>
            <person name="Bonds A."/>
            <person name="Quandt C.A."/>
            <person name="Barry K."/>
            <person name="Liu P."/>
            <person name="Grigoriev I."/>
            <person name="Longcore J.E."/>
            <person name="James T.Y."/>
        </authorList>
    </citation>
    <scope>NUCLEOTIDE SEQUENCE</scope>
    <source>
        <strain evidence="3">JEL0318</strain>
    </source>
</reference>
<dbReference type="AlphaFoldDB" id="A0AAD5SAC4"/>
<feature type="compositionally biased region" description="Low complexity" evidence="1">
    <location>
        <begin position="421"/>
        <end position="432"/>
    </location>
</feature>
<proteinExistence type="predicted"/>
<evidence type="ECO:0000313" key="3">
    <source>
        <dbReference type="EMBL" id="KAJ3050632.1"/>
    </source>
</evidence>
<dbReference type="InterPro" id="IPR014756">
    <property type="entry name" value="Ig_E-set"/>
</dbReference>
<feature type="compositionally biased region" description="Pro residues" evidence="1">
    <location>
        <begin position="686"/>
        <end position="698"/>
    </location>
</feature>
<organism evidence="3 4">
    <name type="scientific">Rhizophlyctis rosea</name>
    <dbReference type="NCBI Taxonomy" id="64517"/>
    <lineage>
        <taxon>Eukaryota</taxon>
        <taxon>Fungi</taxon>
        <taxon>Fungi incertae sedis</taxon>
        <taxon>Chytridiomycota</taxon>
        <taxon>Chytridiomycota incertae sedis</taxon>
        <taxon>Chytridiomycetes</taxon>
        <taxon>Rhizophlyctidales</taxon>
        <taxon>Rhizophlyctidaceae</taxon>
        <taxon>Rhizophlyctis</taxon>
    </lineage>
</organism>